<dbReference type="SUPFAM" id="SSF52047">
    <property type="entry name" value="RNI-like"/>
    <property type="match status" value="1"/>
</dbReference>
<dbReference type="PANTHER" id="PTHR13318">
    <property type="entry name" value="PARTNER OF PAIRED, ISOFORM B-RELATED"/>
    <property type="match status" value="1"/>
</dbReference>
<dbReference type="PANTHER" id="PTHR13318:SF261">
    <property type="entry name" value="F-BOX DOMAIN-CONTAINING PROTEIN"/>
    <property type="match status" value="1"/>
</dbReference>
<dbReference type="Pfam" id="PF00646">
    <property type="entry name" value="F-box"/>
    <property type="match status" value="1"/>
</dbReference>
<dbReference type="SMART" id="SM00367">
    <property type="entry name" value="LRR_CC"/>
    <property type="match status" value="5"/>
</dbReference>
<dbReference type="AlphaFoldDB" id="A0AAV4BAB9"/>
<reference evidence="3 4" key="1">
    <citation type="journal article" date="2021" name="Elife">
        <title>Chloroplast acquisition without the gene transfer in kleptoplastic sea slugs, Plakobranchus ocellatus.</title>
        <authorList>
            <person name="Maeda T."/>
            <person name="Takahashi S."/>
            <person name="Yoshida T."/>
            <person name="Shimamura S."/>
            <person name="Takaki Y."/>
            <person name="Nagai Y."/>
            <person name="Toyoda A."/>
            <person name="Suzuki Y."/>
            <person name="Arimoto A."/>
            <person name="Ishii H."/>
            <person name="Satoh N."/>
            <person name="Nishiyama T."/>
            <person name="Hasebe M."/>
            <person name="Maruyama T."/>
            <person name="Minagawa J."/>
            <person name="Obokata J."/>
            <person name="Shigenobu S."/>
        </authorList>
    </citation>
    <scope>NUCLEOTIDE SEQUENCE [LARGE SCALE GENOMIC DNA]</scope>
</reference>
<evidence type="ECO:0000256" key="1">
    <source>
        <dbReference type="ARBA" id="ARBA00022786"/>
    </source>
</evidence>
<organism evidence="3 4">
    <name type="scientific">Plakobranchus ocellatus</name>
    <dbReference type="NCBI Taxonomy" id="259542"/>
    <lineage>
        <taxon>Eukaryota</taxon>
        <taxon>Metazoa</taxon>
        <taxon>Spiralia</taxon>
        <taxon>Lophotrochozoa</taxon>
        <taxon>Mollusca</taxon>
        <taxon>Gastropoda</taxon>
        <taxon>Heterobranchia</taxon>
        <taxon>Euthyneura</taxon>
        <taxon>Panpulmonata</taxon>
        <taxon>Sacoglossa</taxon>
        <taxon>Placobranchoidea</taxon>
        <taxon>Plakobranchidae</taxon>
        <taxon>Plakobranchus</taxon>
    </lineage>
</organism>
<dbReference type="InterPro" id="IPR001810">
    <property type="entry name" value="F-box_dom"/>
</dbReference>
<dbReference type="GO" id="GO:0031146">
    <property type="term" value="P:SCF-dependent proteasomal ubiquitin-dependent protein catabolic process"/>
    <property type="evidence" value="ECO:0007669"/>
    <property type="project" value="TreeGrafter"/>
</dbReference>
<feature type="domain" description="F-box" evidence="2">
    <location>
        <begin position="38"/>
        <end position="76"/>
    </location>
</feature>
<dbReference type="InterPro" id="IPR006553">
    <property type="entry name" value="Leu-rich_rpt_Cys-con_subtyp"/>
</dbReference>
<dbReference type="Proteomes" id="UP000735302">
    <property type="component" value="Unassembled WGS sequence"/>
</dbReference>
<dbReference type="CDD" id="cd22126">
    <property type="entry name" value="F-box_FBXL15"/>
    <property type="match status" value="1"/>
</dbReference>
<dbReference type="GO" id="GO:0019005">
    <property type="term" value="C:SCF ubiquitin ligase complex"/>
    <property type="evidence" value="ECO:0007669"/>
    <property type="project" value="TreeGrafter"/>
</dbReference>
<dbReference type="EMBL" id="BLXT01004638">
    <property type="protein sequence ID" value="GFO16035.1"/>
    <property type="molecule type" value="Genomic_DNA"/>
</dbReference>
<name>A0AAV4BAB9_9GAST</name>
<protein>
    <submittedName>
        <fullName evidence="3">F-box/lrr-repeat protein 15-like</fullName>
    </submittedName>
</protein>
<evidence type="ECO:0000259" key="2">
    <source>
        <dbReference type="Pfam" id="PF00646"/>
    </source>
</evidence>
<dbReference type="InterPro" id="IPR032675">
    <property type="entry name" value="LRR_dom_sf"/>
</dbReference>
<gene>
    <name evidence="3" type="ORF">PoB_004254000</name>
</gene>
<sequence>MSGPDNPGELLPLDCNNLGETSSPLDETDYSTGDHMLILDLPWEQVLCSHILPYLNTKDLFRLRSVSRGFQSLVQTHFRLQFHVNTNSLGDHFSPEAFCTLTGDSTCLRTLCLRGAKSWLTSEILLPVIAANSRLEKVDLTNCLALSGAVVYSLGVNCKNLRHLCLENCVWLVLDNFLSFMLEKGKLEFLDLSGCWNLDDDLLVQLVQFTPRLKHLLLANLYGLTDRSIVAIAHSCPNLIHLSIRGCWRVTDGAIKLLSQYCPKLKGLQVKDCRNITEESLISLWSRKVRIDRSPPLSSDRLKLEMEADNPSRIRLVL</sequence>
<evidence type="ECO:0000313" key="3">
    <source>
        <dbReference type="EMBL" id="GFO16035.1"/>
    </source>
</evidence>
<accession>A0AAV4BAB9</accession>
<dbReference type="InterPro" id="IPR036047">
    <property type="entry name" value="F-box-like_dom_sf"/>
</dbReference>
<keyword evidence="1" id="KW-0833">Ubl conjugation pathway</keyword>
<dbReference type="SUPFAM" id="SSF81383">
    <property type="entry name" value="F-box domain"/>
    <property type="match status" value="1"/>
</dbReference>
<dbReference type="Gene3D" id="3.80.10.10">
    <property type="entry name" value="Ribonuclease Inhibitor"/>
    <property type="match status" value="1"/>
</dbReference>
<proteinExistence type="predicted"/>
<comment type="caution">
    <text evidence="3">The sequence shown here is derived from an EMBL/GenBank/DDBJ whole genome shotgun (WGS) entry which is preliminary data.</text>
</comment>
<keyword evidence="4" id="KW-1185">Reference proteome</keyword>
<evidence type="ECO:0000313" key="4">
    <source>
        <dbReference type="Proteomes" id="UP000735302"/>
    </source>
</evidence>